<sequence length="250" mass="25984">MSVVARTVAAMTTYRELAPPAGLLPVVACLWEHQVAPGGEQRIIPDGCVDLVRLDGELVVVGADTGPVVARSGTAPASRTSGIRLRPGAAGAVLGLPAAEVRDRRVPLAEVWPDVAPALAEALAAAGPAGRLDLLARAVLRRRAERDGLVAAAARRLGAPGARISAVAAELGVSERHLHRRTVDAVGYGPKTLGRVARLRRLVGLGRTSPLAERALTAGYASQAHMSDEVRRLTGLTPVRFLEDATLTAA</sequence>
<proteinExistence type="predicted"/>
<dbReference type="InterPro" id="IPR046532">
    <property type="entry name" value="DUF6597"/>
</dbReference>
<dbReference type="Gene3D" id="1.10.10.60">
    <property type="entry name" value="Homeodomain-like"/>
    <property type="match status" value="1"/>
</dbReference>
<evidence type="ECO:0000313" key="6">
    <source>
        <dbReference type="Proteomes" id="UP001139493"/>
    </source>
</evidence>
<evidence type="ECO:0000256" key="3">
    <source>
        <dbReference type="ARBA" id="ARBA00023163"/>
    </source>
</evidence>
<organism evidence="5 6">
    <name type="scientific">Promicromonospora thailandica</name>
    <dbReference type="NCBI Taxonomy" id="765201"/>
    <lineage>
        <taxon>Bacteria</taxon>
        <taxon>Bacillati</taxon>
        <taxon>Actinomycetota</taxon>
        <taxon>Actinomycetes</taxon>
        <taxon>Micrococcales</taxon>
        <taxon>Promicromonosporaceae</taxon>
        <taxon>Promicromonospora</taxon>
    </lineage>
</organism>
<keyword evidence="2" id="KW-0238">DNA-binding</keyword>
<dbReference type="SMART" id="SM00342">
    <property type="entry name" value="HTH_ARAC"/>
    <property type="match status" value="1"/>
</dbReference>
<dbReference type="InterPro" id="IPR050204">
    <property type="entry name" value="AraC_XylS_family_regulators"/>
</dbReference>
<dbReference type="PANTHER" id="PTHR46796:SF15">
    <property type="entry name" value="BLL1074 PROTEIN"/>
    <property type="match status" value="1"/>
</dbReference>
<dbReference type="EMBL" id="JAMTCS010000003">
    <property type="protein sequence ID" value="MCP2263758.1"/>
    <property type="molecule type" value="Genomic_DNA"/>
</dbReference>
<comment type="caution">
    <text evidence="5">The sequence shown here is derived from an EMBL/GenBank/DDBJ whole genome shotgun (WGS) entry which is preliminary data.</text>
</comment>
<dbReference type="GO" id="GO:0003700">
    <property type="term" value="F:DNA-binding transcription factor activity"/>
    <property type="evidence" value="ECO:0007669"/>
    <property type="project" value="InterPro"/>
</dbReference>
<accession>A0A9X2G1L3</accession>
<feature type="domain" description="HTH araC/xylS-type" evidence="4">
    <location>
        <begin position="147"/>
        <end position="244"/>
    </location>
</feature>
<dbReference type="GO" id="GO:0043565">
    <property type="term" value="F:sequence-specific DNA binding"/>
    <property type="evidence" value="ECO:0007669"/>
    <property type="project" value="InterPro"/>
</dbReference>
<keyword evidence="6" id="KW-1185">Reference proteome</keyword>
<evidence type="ECO:0000256" key="2">
    <source>
        <dbReference type="ARBA" id="ARBA00023125"/>
    </source>
</evidence>
<dbReference type="Pfam" id="PF20240">
    <property type="entry name" value="DUF6597"/>
    <property type="match status" value="1"/>
</dbReference>
<reference evidence="5" key="1">
    <citation type="submission" date="2022-06" db="EMBL/GenBank/DDBJ databases">
        <title>Genomic Encyclopedia of Archaeal and Bacterial Type Strains, Phase II (KMG-II): from individual species to whole genera.</title>
        <authorList>
            <person name="Goeker M."/>
        </authorList>
    </citation>
    <scope>NUCLEOTIDE SEQUENCE</scope>
    <source>
        <strain evidence="5">DSM 26652</strain>
    </source>
</reference>
<evidence type="ECO:0000259" key="4">
    <source>
        <dbReference type="PROSITE" id="PS01124"/>
    </source>
</evidence>
<keyword evidence="1" id="KW-0805">Transcription regulation</keyword>
<dbReference type="Proteomes" id="UP001139493">
    <property type="component" value="Unassembled WGS sequence"/>
</dbReference>
<dbReference type="InterPro" id="IPR018060">
    <property type="entry name" value="HTH_AraC"/>
</dbReference>
<dbReference type="AlphaFoldDB" id="A0A9X2G1L3"/>
<evidence type="ECO:0000313" key="5">
    <source>
        <dbReference type="EMBL" id="MCP2263758.1"/>
    </source>
</evidence>
<dbReference type="Pfam" id="PF12833">
    <property type="entry name" value="HTH_18"/>
    <property type="match status" value="1"/>
</dbReference>
<dbReference type="PANTHER" id="PTHR46796">
    <property type="entry name" value="HTH-TYPE TRANSCRIPTIONAL ACTIVATOR RHAS-RELATED"/>
    <property type="match status" value="1"/>
</dbReference>
<gene>
    <name evidence="5" type="ORF">APR03_001094</name>
</gene>
<name>A0A9X2G1L3_9MICO</name>
<protein>
    <submittedName>
        <fullName evidence="5">Helix-turn-helix domain-containing protein</fullName>
    </submittedName>
</protein>
<evidence type="ECO:0000256" key="1">
    <source>
        <dbReference type="ARBA" id="ARBA00023015"/>
    </source>
</evidence>
<keyword evidence="3" id="KW-0804">Transcription</keyword>
<dbReference type="PROSITE" id="PS01124">
    <property type="entry name" value="HTH_ARAC_FAMILY_2"/>
    <property type="match status" value="1"/>
</dbReference>